<keyword evidence="1" id="KW-0175">Coiled coil</keyword>
<dbReference type="HOGENOM" id="CLU_227271_0_0_14"/>
<feature type="coiled-coil region" evidence="1">
    <location>
        <begin position="246"/>
        <end position="540"/>
    </location>
</feature>
<feature type="domain" description="Mycoplasma virulence signal" evidence="4">
    <location>
        <begin position="1"/>
        <end position="32"/>
    </location>
</feature>
<protein>
    <submittedName>
        <fullName evidence="5">Massive surface protein MspG</fullName>
    </submittedName>
</protein>
<feature type="coiled-coil region" evidence="1">
    <location>
        <begin position="1531"/>
        <end position="1659"/>
    </location>
</feature>
<evidence type="ECO:0000256" key="3">
    <source>
        <dbReference type="SAM" id="SignalP"/>
    </source>
</evidence>
<dbReference type="SUPFAM" id="SSF58104">
    <property type="entry name" value="Methyl-accepting chemotaxis protein (MCP) signaling domain"/>
    <property type="match status" value="1"/>
</dbReference>
<dbReference type="Proteomes" id="UP000008812">
    <property type="component" value="Chromosome"/>
</dbReference>
<dbReference type="Pfam" id="PF09610">
    <property type="entry name" value="Myco_arth_vir_N"/>
    <property type="match status" value="1"/>
</dbReference>
<accession>B3PN21</accession>
<sequence>MSHAKKKKIAIIVLAATAALLAAGTVSGVLYAHQSATKRSKGNDKKPEIQDISELEKKIDAIRDSHKQNLKNEAWKILEALKITIRNAKKANNVRDLSQVISDFERLIPLGEAYLAELKKLPELKALASELETTINLAKEVLDEAKAKLKELQEKEAKLKENAQKLLAEISQALSEVPDAKLPLEIQSLINKLKNLANASEALQQELNNSRLIEEAKKLSDANLQIKDAISKLQKHLLDKSPEELEKLAKEKIKDLEKAKKAVEDAKNISTLPNAIESLKKDLGQTKELKDHANAKGLNDLVKELDKAIKDAENSLKQGEEKLEKIKQENQKLQNDINTLVNKITKDISDANKLTLQSEDSEFKRLKDELEKDIQEATKLAKQAADATLLIDEQKVLDAKKQAETALDKLNDLFSQKKEQELAKTELEKAYSALAKVTEEANKADDENTLPLAISQLEDAIAKAELALGKHENLKEKELIKSIYDALKAYKEKEAAEALANAKKRFEAKKQAKAKIDADLDAKQNEFNKIKNTIESLNSINDIPALQSGIKQLEDLKPQVKAIEESAKNISYPEGEQKAKKLLEEISKLDLEAKAKLEKLQEEKETQEQEKKLIESLREKITKITKNLETLDSRGKSQLSEATPKQTELAKTLKELEEQLKNAQEAQKEVQDAHKENALKTELEKLEEAKNKATTTKQKLETKISDSNKNIKEQLDNVKSELEDLKKKISDAYNAKNLEELTKELNKLEKLKEKIEDLETLATTIESKHKQEVTNLLSEVQDAILDAKKKHAELDQALKDEKELVDGLEKKLKEHESNLAKAKDEANNANTIDEKKNKYPKLDKTIKDIEKDLKELEEKAKDLKDQTNKDSIDSKIKDLTKKLSETKTDLANKNQTLKEEQKNNDTSTQQSLKGADEAIKKADDAIKNPSNKDKTNEAEDALNKAKNDLENKKNSLVGDKENQDKIDKKLEEINNKQKEFQNEKEKQQKSEDDLAKQLANDAKTLKDELDDLINKLNPYNASSDYEKKIKDVEDKIKNLDENFFKADSDATKLKDNIHLKPNYQALGAAKEDANTKAKEARQKIKESKDKLEVDYKQYEDEVKQLQEDLKNAATDADFQAILNKIGDENDKTKLLGKVKDLHAQSSKFSDKEELSKKIKTLETNLLDIKEEANSKLQSIQDKITKLNKELETTNTSLNAQNSTTNGVASDDVDSLKAEIKKLQDQLNEANKLKEKAQKEADQKIKDGIKEKLETLEQSINVATTTITNKQQQLNSQKTTNDTDRENAIKKSTDAKQKLADANNLADNDVNKIGKLEEALEDANKAKETLEQTIQKLAKDNENQKLVETELKDLEKQIKSSQDKLDFLKEGDKKKLENIEKELEKIKKSLTDADNDFNNKTDLKAKEEANNELGNVLTKAKGDLAAQKTEISKLQDGTNKNSANEKVSQLEKLINDLKEKQEKNAQDIAKTKQENADLIKQPLKEVEDALKKANDAIAKDNSDGKKEQSLVEAEQNLNTQKDVLEGLINGKLKDDSENKTKLADKLKEIREKLTDLDAAKKELNKTQQDKIDELDNQLQNQNNALSTQNDVTSGVNDSYVDSLKTEIKKFEDLVKEAKKLQQKVDAETDPKIKEGIKDKLKILTDTIKESEDTINSKNQALEAQKTINDKIRQDAIAKSVEAKTKITNAKNLADSDASKLSKLEEALNDANKAKKALEDAAEQLVNDKENKALVEAELRTLNEQITDTEKAIKILKEGDKDKFENIKQELEKIKKSLNDANNDFKNKTDLKAKEEANNKLKDAIDKAETDLASQKNEISKLQDQNNKTSANTKVEEVEKLIKRLKDEQKANAQSISAKKTKNEGLIKKPLEDSQKALDKANEAIKKSNDDSQKENALTDAENELKKKKKTLDDLIKGELKNDSENKNKLEYKIKDIDKKLQEVDQAKQDLKQSQDQKAENLATEARKLKEKLTNLVSQLNPENEKWNQTETKIANIRKMIKDEIDEFLKSGGAADKLKGHSKLKDAIKELEQAKSSATNAIQRAQEVINNKKREFNNKIDSFEAKTNSVQTELNEAETNAKLSDLIAKIGDETSGLLKEVNDLINEISKFEGNGGELTTKVNDLKERLKEIQRQANERKQNKDKKIEELNKELSEAKKTLDTQKTNTENLGDSINNLGDLIAQTSKLAKVIEDANKALQKHNDADDEIKAATKTNYDALAKSIEAAQKVLNEKRTKINDLQTQANATTKEANELLEQSKKMIDKIKKSASFVEEFSTPRGDMTQQIDDNSTFLASEKVKALQNANYKPFKDVIDELKSITNELEFLRNPTNDMGLIMGESLAQIKALESTRDEVLEAIKNNEDEAEINARLTSFTNEVNNLKLDAFTIDAREFVNGNENKTSVPIRQMIERDIRDYNDRLTNLKKAIIGLNKIRDIKKFLRHNENKNYDPDRLKDQWLQERNTSEILEFKKQIDQANKLAKTDELNQETLDFIKPYINQLKDWQKQNVDGNYGKLIFQIVYNEKSIYKHQIELMNYLDSSHVKNAMQAGEFEKLEKLDNELRRSHLDMSKLIDKNKFVLNEHIEIIKDYLEKMNKFTLLSFNILLNLFIKDAKNLLDYDWRYFDSKDSSLIKNKTSEAVQEAKKLKSNIEQKDLKTILNHFKKIMNIVSEVRNKWGYNIAQIFEEIHNKSKSFFEYLKPDLLDIIEKQLVNF</sequence>
<dbReference type="EMBL" id="CP001047">
    <property type="protein sequence ID" value="ACF07423.1"/>
    <property type="molecule type" value="Genomic_DNA"/>
</dbReference>
<dbReference type="RefSeq" id="WP_012498380.1">
    <property type="nucleotide sequence ID" value="NC_011025.1"/>
</dbReference>
<evidence type="ECO:0000313" key="6">
    <source>
        <dbReference type="Proteomes" id="UP000008812"/>
    </source>
</evidence>
<dbReference type="KEGG" id="mat:MARTH_orf647"/>
<feature type="signal peptide" evidence="3">
    <location>
        <begin position="1"/>
        <end position="22"/>
    </location>
</feature>
<dbReference type="InterPro" id="IPR011732">
    <property type="entry name" value="Mycoplasma_virulence_signal"/>
</dbReference>
<feature type="compositionally biased region" description="Basic and acidic residues" evidence="2">
    <location>
        <begin position="858"/>
        <end position="903"/>
    </location>
</feature>
<feature type="compositionally biased region" description="Basic and acidic residues" evidence="2">
    <location>
        <begin position="914"/>
        <end position="995"/>
    </location>
</feature>
<feature type="region of interest" description="Disordered" evidence="2">
    <location>
        <begin position="816"/>
        <end position="844"/>
    </location>
</feature>
<feature type="region of interest" description="Disordered" evidence="2">
    <location>
        <begin position="1270"/>
        <end position="1295"/>
    </location>
</feature>
<evidence type="ECO:0000256" key="2">
    <source>
        <dbReference type="SAM" id="MobiDB-lite"/>
    </source>
</evidence>
<gene>
    <name evidence="5" type="primary">mspG</name>
    <name evidence="5" type="ordered locus">MARTH_orf647</name>
</gene>
<feature type="compositionally biased region" description="Polar residues" evidence="2">
    <location>
        <begin position="1270"/>
        <end position="1279"/>
    </location>
</feature>
<proteinExistence type="predicted"/>
<evidence type="ECO:0000259" key="4">
    <source>
        <dbReference type="Pfam" id="PF09610"/>
    </source>
</evidence>
<feature type="coiled-coil region" evidence="1">
    <location>
        <begin position="1439"/>
        <end position="1502"/>
    </location>
</feature>
<feature type="chain" id="PRO_5002794166" evidence="3">
    <location>
        <begin position="23"/>
        <end position="2711"/>
    </location>
</feature>
<dbReference type="Gene3D" id="1.10.287.1490">
    <property type="match status" value="1"/>
</dbReference>
<dbReference type="NCBIfam" id="TIGR02184">
    <property type="entry name" value="Myco_arth_vir_N"/>
    <property type="match status" value="1"/>
</dbReference>
<reference evidence="5 6" key="1">
    <citation type="journal article" date="2008" name="Infect. Immun.">
        <title>Genome of Mycoplasma arthritidis.</title>
        <authorList>
            <person name="Dybvig K."/>
            <person name="Zuhua C."/>
            <person name="Lao P."/>
            <person name="Jordan D.S."/>
            <person name="French C.T."/>
            <person name="Tu A.H."/>
            <person name="Loraine A.E."/>
        </authorList>
    </citation>
    <scope>NUCLEOTIDE SEQUENCE [LARGE SCALE GENOMIC DNA]</scope>
    <source>
        <strain evidence="5 6">158L3-1</strain>
    </source>
</reference>
<dbReference type="STRING" id="243272.MARTH_orf647"/>
<keyword evidence="6" id="KW-1185">Reference proteome</keyword>
<feature type="coiled-coil region" evidence="1">
    <location>
        <begin position="128"/>
        <end position="213"/>
    </location>
</feature>
<evidence type="ECO:0000313" key="5">
    <source>
        <dbReference type="EMBL" id="ACF07423.1"/>
    </source>
</evidence>
<evidence type="ECO:0000256" key="1">
    <source>
        <dbReference type="SAM" id="Coils"/>
    </source>
</evidence>
<feature type="compositionally biased region" description="Basic and acidic residues" evidence="2">
    <location>
        <begin position="1280"/>
        <end position="1295"/>
    </location>
</feature>
<feature type="region of interest" description="Disordered" evidence="2">
    <location>
        <begin position="858"/>
        <end position="997"/>
    </location>
</feature>
<feature type="coiled-coil region" evidence="1">
    <location>
        <begin position="2019"/>
        <end position="2078"/>
    </location>
</feature>
<name>B3PN21_META1</name>
<feature type="coiled-coil region" evidence="1">
    <location>
        <begin position="2113"/>
        <end position="2256"/>
    </location>
</feature>
<feature type="coiled-coil region" evidence="1">
    <location>
        <begin position="1692"/>
        <end position="1977"/>
    </location>
</feature>
<organism evidence="5 6">
    <name type="scientific">Metamycoplasma arthritidis (strain 158L3-1)</name>
    <name type="common">Mycoplasma arthritidis</name>
    <dbReference type="NCBI Taxonomy" id="243272"/>
    <lineage>
        <taxon>Bacteria</taxon>
        <taxon>Bacillati</taxon>
        <taxon>Mycoplasmatota</taxon>
        <taxon>Mycoplasmoidales</taxon>
        <taxon>Metamycoplasmataceae</taxon>
        <taxon>Metamycoplasma</taxon>
    </lineage>
</organism>
<keyword evidence="3" id="KW-0732">Signal</keyword>